<protein>
    <recommendedName>
        <fullName evidence="3">Thioesterase domain-containing protein</fullName>
    </recommendedName>
</protein>
<evidence type="ECO:0000256" key="1">
    <source>
        <dbReference type="ARBA" id="ARBA00008324"/>
    </source>
</evidence>
<dbReference type="Gene3D" id="3.10.129.10">
    <property type="entry name" value="Hotdog Thioesterase"/>
    <property type="match status" value="1"/>
</dbReference>
<evidence type="ECO:0000256" key="2">
    <source>
        <dbReference type="ARBA" id="ARBA00022801"/>
    </source>
</evidence>
<dbReference type="GO" id="GO:0047617">
    <property type="term" value="F:fatty acyl-CoA hydrolase activity"/>
    <property type="evidence" value="ECO:0007669"/>
    <property type="project" value="InterPro"/>
</dbReference>
<dbReference type="OrthoDB" id="2831072at2759"/>
<dbReference type="InterPro" id="IPR029069">
    <property type="entry name" value="HotDog_dom_sf"/>
</dbReference>
<sequence>MSSRFQSSLQVLADQLEKAATPPDRNSEHQRAWVDPASLPTHGDISTVAGNAPDYVKQLNNNTYMSYGVGAEECFGYKVGKSVKFVKVTVERNMQRQGRLSATTVAEVDVSKHMLNGAGMLHGGCVAYLIDNCCSTPLVVLGIIHDANGVGVTQALNVLFHAPATLGTRLTITSTSITFGGRVMSSRCEIVDKDSGRIIASAFLNKMQPTPTRL</sequence>
<dbReference type="InterPro" id="IPR003736">
    <property type="entry name" value="PAAI_dom"/>
</dbReference>
<dbReference type="SUPFAM" id="SSF54637">
    <property type="entry name" value="Thioesterase/thiol ester dehydrase-isomerase"/>
    <property type="match status" value="1"/>
</dbReference>
<evidence type="ECO:0000259" key="3">
    <source>
        <dbReference type="Pfam" id="PF03061"/>
    </source>
</evidence>
<feature type="domain" description="Thioesterase" evidence="3">
    <location>
        <begin position="119"/>
        <end position="197"/>
    </location>
</feature>
<dbReference type="EMBL" id="KN818228">
    <property type="protein sequence ID" value="KIL68405.1"/>
    <property type="molecule type" value="Genomic_DNA"/>
</dbReference>
<accession>A0A0C2SY10</accession>
<dbReference type="Proteomes" id="UP000054549">
    <property type="component" value="Unassembled WGS sequence"/>
</dbReference>
<proteinExistence type="inferred from homology"/>
<gene>
    <name evidence="4" type="ORF">M378DRAFT_120442</name>
</gene>
<dbReference type="CDD" id="cd03443">
    <property type="entry name" value="PaaI_thioesterase"/>
    <property type="match status" value="1"/>
</dbReference>
<dbReference type="Pfam" id="PF03061">
    <property type="entry name" value="4HBT"/>
    <property type="match status" value="1"/>
</dbReference>
<evidence type="ECO:0000313" key="5">
    <source>
        <dbReference type="Proteomes" id="UP000054549"/>
    </source>
</evidence>
<dbReference type="STRING" id="946122.A0A0C2SY10"/>
<dbReference type="InterPro" id="IPR039298">
    <property type="entry name" value="ACOT13"/>
</dbReference>
<dbReference type="HOGENOM" id="CLU_085799_0_0_1"/>
<dbReference type="InParanoid" id="A0A0C2SY10"/>
<dbReference type="NCBIfam" id="TIGR00369">
    <property type="entry name" value="unchar_dom_1"/>
    <property type="match status" value="1"/>
</dbReference>
<evidence type="ECO:0000313" key="4">
    <source>
        <dbReference type="EMBL" id="KIL68405.1"/>
    </source>
</evidence>
<comment type="similarity">
    <text evidence="1">Belongs to the thioesterase PaaI family.</text>
</comment>
<name>A0A0C2SY10_AMAMK</name>
<dbReference type="AlphaFoldDB" id="A0A0C2SY10"/>
<organism evidence="4 5">
    <name type="scientific">Amanita muscaria (strain Koide BX008)</name>
    <dbReference type="NCBI Taxonomy" id="946122"/>
    <lineage>
        <taxon>Eukaryota</taxon>
        <taxon>Fungi</taxon>
        <taxon>Dikarya</taxon>
        <taxon>Basidiomycota</taxon>
        <taxon>Agaricomycotina</taxon>
        <taxon>Agaricomycetes</taxon>
        <taxon>Agaricomycetidae</taxon>
        <taxon>Agaricales</taxon>
        <taxon>Pluteineae</taxon>
        <taxon>Amanitaceae</taxon>
        <taxon>Amanita</taxon>
    </lineage>
</organism>
<dbReference type="InterPro" id="IPR006683">
    <property type="entry name" value="Thioestr_dom"/>
</dbReference>
<keyword evidence="5" id="KW-1185">Reference proteome</keyword>
<dbReference type="PANTHER" id="PTHR21660:SF1">
    <property type="entry name" value="ACYL-COENZYME A THIOESTERASE 13"/>
    <property type="match status" value="1"/>
</dbReference>
<dbReference type="PANTHER" id="PTHR21660">
    <property type="entry name" value="THIOESTERASE SUPERFAMILY MEMBER-RELATED"/>
    <property type="match status" value="1"/>
</dbReference>
<keyword evidence="2" id="KW-0378">Hydrolase</keyword>
<reference evidence="4 5" key="1">
    <citation type="submission" date="2014-04" db="EMBL/GenBank/DDBJ databases">
        <title>Evolutionary Origins and Diversification of the Mycorrhizal Mutualists.</title>
        <authorList>
            <consortium name="DOE Joint Genome Institute"/>
            <consortium name="Mycorrhizal Genomics Consortium"/>
            <person name="Kohler A."/>
            <person name="Kuo A."/>
            <person name="Nagy L.G."/>
            <person name="Floudas D."/>
            <person name="Copeland A."/>
            <person name="Barry K.W."/>
            <person name="Cichocki N."/>
            <person name="Veneault-Fourrey C."/>
            <person name="LaButti K."/>
            <person name="Lindquist E.A."/>
            <person name="Lipzen A."/>
            <person name="Lundell T."/>
            <person name="Morin E."/>
            <person name="Murat C."/>
            <person name="Riley R."/>
            <person name="Ohm R."/>
            <person name="Sun H."/>
            <person name="Tunlid A."/>
            <person name="Henrissat B."/>
            <person name="Grigoriev I.V."/>
            <person name="Hibbett D.S."/>
            <person name="Martin F."/>
        </authorList>
    </citation>
    <scope>NUCLEOTIDE SEQUENCE [LARGE SCALE GENOMIC DNA]</scope>
    <source>
        <strain evidence="4 5">Koide BX008</strain>
    </source>
</reference>